<gene>
    <name evidence="1" type="ORF">KKI46_17350</name>
</gene>
<keyword evidence="2" id="KW-1185">Reference proteome</keyword>
<dbReference type="RefSeq" id="WP_214814274.1">
    <property type="nucleotide sequence ID" value="NZ_CP075901.1"/>
</dbReference>
<dbReference type="Proteomes" id="UP000679498">
    <property type="component" value="Plasmid p4"/>
</dbReference>
<name>A0ABX8GEW3_EXIAC</name>
<protein>
    <submittedName>
        <fullName evidence="1">Uncharacterized protein</fullName>
    </submittedName>
</protein>
<geneLocation type="plasmid" evidence="1 2">
    <name>p4</name>
</geneLocation>
<reference evidence="1 2" key="1">
    <citation type="submission" date="2021-05" db="EMBL/GenBank/DDBJ databases">
        <title>Biocontrol using Exiguobacterium acetylicum SI17 against litchi downy blight caused by Peronophythora litchii.</title>
        <authorList>
            <person name="Zheng L."/>
        </authorList>
    </citation>
    <scope>NUCLEOTIDE SEQUENCE [LARGE SCALE GENOMIC DNA]</scope>
    <source>
        <strain evidence="1 2">SI17</strain>
        <plasmid evidence="1 2">p4</plasmid>
    </source>
</reference>
<sequence length="181" mass="21526">MAKTCAYCGTEVTEKEKEVSMKVLYCDFCEMELDPENEVMNDGMRNLKKIPPVIDSAFISKSTKELMQLSTFELFSLLKEVKRERSGMYENFVNTRKMRDDADKTDFATLELINSNMDMIFEMYDYYTKKNWVIENILLKRVDHIPARLTDSFLHKFWENSQKTNARMKPMTIRKEQQKTY</sequence>
<dbReference type="EMBL" id="CP075901">
    <property type="protein sequence ID" value="QWB32006.1"/>
    <property type="molecule type" value="Genomic_DNA"/>
</dbReference>
<organism evidence="1 2">
    <name type="scientific">Exiguobacterium acetylicum</name>
    <name type="common">Brevibacterium acetylicum</name>
    <dbReference type="NCBI Taxonomy" id="41170"/>
    <lineage>
        <taxon>Bacteria</taxon>
        <taxon>Bacillati</taxon>
        <taxon>Bacillota</taxon>
        <taxon>Bacilli</taxon>
        <taxon>Bacillales</taxon>
        <taxon>Bacillales Family XII. Incertae Sedis</taxon>
        <taxon>Exiguobacterium</taxon>
    </lineage>
</organism>
<proteinExistence type="predicted"/>
<evidence type="ECO:0000313" key="1">
    <source>
        <dbReference type="EMBL" id="QWB32006.1"/>
    </source>
</evidence>
<evidence type="ECO:0000313" key="2">
    <source>
        <dbReference type="Proteomes" id="UP000679498"/>
    </source>
</evidence>
<keyword evidence="1" id="KW-0614">Plasmid</keyword>
<dbReference type="GeneID" id="88813472"/>
<accession>A0ABX8GEW3</accession>